<dbReference type="InterPro" id="IPR036188">
    <property type="entry name" value="FAD/NAD-bd_sf"/>
</dbReference>
<keyword evidence="2" id="KW-0560">Oxidoreductase</keyword>
<dbReference type="Gene3D" id="3.30.470.20">
    <property type="entry name" value="ATP-grasp fold, B domain"/>
    <property type="match status" value="1"/>
</dbReference>
<keyword evidence="8" id="KW-1185">Reference proteome</keyword>
<evidence type="ECO:0000256" key="1">
    <source>
        <dbReference type="ARBA" id="ARBA00022630"/>
    </source>
</evidence>
<dbReference type="InterPro" id="IPR013815">
    <property type="entry name" value="ATP_grasp_subdomain_1"/>
</dbReference>
<dbReference type="SUPFAM" id="SSF51905">
    <property type="entry name" value="FAD/NAD(P)-binding domain"/>
    <property type="match status" value="1"/>
</dbReference>
<feature type="domain" description="ATP-grasp" evidence="6">
    <location>
        <begin position="128"/>
        <end position="321"/>
    </location>
</feature>
<comment type="catalytic activity">
    <reaction evidence="3">
        <text>[thioredoxin]-dithiol + NADP(+) = [thioredoxin]-disulfide + NADPH + H(+)</text>
        <dbReference type="Rhea" id="RHEA:20345"/>
        <dbReference type="Rhea" id="RHEA-COMP:10698"/>
        <dbReference type="Rhea" id="RHEA-COMP:10700"/>
        <dbReference type="ChEBI" id="CHEBI:15378"/>
        <dbReference type="ChEBI" id="CHEBI:29950"/>
        <dbReference type="ChEBI" id="CHEBI:50058"/>
        <dbReference type="ChEBI" id="CHEBI:57783"/>
        <dbReference type="ChEBI" id="CHEBI:58349"/>
        <dbReference type="EC" id="1.8.1.9"/>
    </reaction>
</comment>
<protein>
    <submittedName>
        <fullName evidence="7">NAD(P)-binding domain-containing protein</fullName>
    </submittedName>
</protein>
<evidence type="ECO:0000259" key="6">
    <source>
        <dbReference type="PROSITE" id="PS50975"/>
    </source>
</evidence>
<evidence type="ECO:0000256" key="3">
    <source>
        <dbReference type="ARBA" id="ARBA00048132"/>
    </source>
</evidence>
<dbReference type="PRINTS" id="PR00411">
    <property type="entry name" value="PNDRDTASEI"/>
</dbReference>
<evidence type="ECO:0000256" key="4">
    <source>
        <dbReference type="PROSITE-ProRule" id="PRU00409"/>
    </source>
</evidence>
<evidence type="ECO:0000313" key="8">
    <source>
        <dbReference type="Proteomes" id="UP001199469"/>
    </source>
</evidence>
<reference evidence="7 8" key="1">
    <citation type="submission" date="2021-11" db="EMBL/GenBank/DDBJ databases">
        <title>Draft genome sequence of Actinomycetospora sp. SF1 isolated from the rhizosphere soil.</title>
        <authorList>
            <person name="Duangmal K."/>
            <person name="Chantavorakit T."/>
        </authorList>
    </citation>
    <scope>NUCLEOTIDE SEQUENCE [LARGE SCALE GENOMIC DNA]</scope>
    <source>
        <strain evidence="7 8">TBRC 5722</strain>
    </source>
</reference>
<dbReference type="InterPro" id="IPR011761">
    <property type="entry name" value="ATP-grasp"/>
</dbReference>
<sequence length="826" mass="87947">MPPALDTGVPAVLLRTDRNVMHHGALGVVRSLGARGVAVHAVVEHPWTPLARSRYLHRRWPWAVGRDAVLARLEEIATALGRPAVLLTTDDGGATLLAEHGDALRDRYLFPRVPAELPRRLADKAALPVLCAEHGMPCPRTEPAATAEQVAAFAAETGLPVVVKRATAWDGPGRPSTSLVRTPAELETLAAEVTAHPGSLLLQEYLAPLDSGPQDWFVHAYLDGSGTAVFVGTGVKERSYPAHAGLTSLGRVEPWPELAATATGFLRRAGYRGVVDLDLRVDPVDGVAKLLDANPRPGAQFRMFRGARGTDVAVAAHLDLTGRPVPDDPPGPRRFLVEPYDPLSAIAHARRGELGARAWAASMRGVDEPAWFAADDPLPFALMTARTTATALGRAARRAPHPPPTPTSTTPLDPREEPTMSERTDVVVIGAGPYGLSLGAHLAATGLRVRQFGRVMQAWKTMPKGMYLKSQGHASSLSDPDGTHGLQAYCARTETPYADYGLPVALDTFIAYGEWFARERVPGVEEVPVVGLTADTGGFRVELGDGEVVQATQVVVATGITGAAAMPPELAELPARLASHTSDQADLADFSGRRVVVLGAGQSALESAALLHESGADTRIVARERRIAWNGDPLAAQRSVWRRIREPEAPLGSGWGTWFYSTQPDLFRRLPAGTRLTRARTALGPAGAYWLRPRVEGVIPTLLGHRVESAGTDGDEVRLDLRDTEGRRHVLHADHVLAGTGYRIDLSRIGFLDPSLIARVDTLGGTPSVTAEYESSVPGLFFCGPAVAPSLGPVMRFAYGSAHAAVACTRGLTASLPAPVSARARG</sequence>
<dbReference type="SUPFAM" id="SSF56059">
    <property type="entry name" value="Glutathione synthetase ATP-binding domain-like"/>
    <property type="match status" value="1"/>
</dbReference>
<evidence type="ECO:0000256" key="2">
    <source>
        <dbReference type="ARBA" id="ARBA00023002"/>
    </source>
</evidence>
<proteinExistence type="predicted"/>
<dbReference type="EMBL" id="JAJNDB010000005">
    <property type="protein sequence ID" value="MCD2195931.1"/>
    <property type="molecule type" value="Genomic_DNA"/>
</dbReference>
<evidence type="ECO:0000256" key="5">
    <source>
        <dbReference type="SAM" id="MobiDB-lite"/>
    </source>
</evidence>
<dbReference type="Gene3D" id="3.30.1490.20">
    <property type="entry name" value="ATP-grasp fold, A domain"/>
    <property type="match status" value="1"/>
</dbReference>
<keyword evidence="4" id="KW-0067">ATP-binding</keyword>
<evidence type="ECO:0000313" key="7">
    <source>
        <dbReference type="EMBL" id="MCD2195931.1"/>
    </source>
</evidence>
<dbReference type="Gene3D" id="3.50.50.60">
    <property type="entry name" value="FAD/NAD(P)-binding domain"/>
    <property type="match status" value="1"/>
</dbReference>
<feature type="region of interest" description="Disordered" evidence="5">
    <location>
        <begin position="393"/>
        <end position="420"/>
    </location>
</feature>
<dbReference type="RefSeq" id="WP_230737794.1">
    <property type="nucleotide sequence ID" value="NZ_JAJNDB010000005.1"/>
</dbReference>
<accession>A0ABS8PCF6</accession>
<dbReference type="InterPro" id="IPR023753">
    <property type="entry name" value="FAD/NAD-binding_dom"/>
</dbReference>
<organism evidence="7 8">
    <name type="scientific">Actinomycetospora endophytica</name>
    <dbReference type="NCBI Taxonomy" id="2291215"/>
    <lineage>
        <taxon>Bacteria</taxon>
        <taxon>Bacillati</taxon>
        <taxon>Actinomycetota</taxon>
        <taxon>Actinomycetes</taxon>
        <taxon>Pseudonocardiales</taxon>
        <taxon>Pseudonocardiaceae</taxon>
        <taxon>Actinomycetospora</taxon>
    </lineage>
</organism>
<name>A0ABS8PCF6_9PSEU</name>
<dbReference type="PANTHER" id="PTHR48105">
    <property type="entry name" value="THIOREDOXIN REDUCTASE 1-RELATED-RELATED"/>
    <property type="match status" value="1"/>
</dbReference>
<dbReference type="PRINTS" id="PR00368">
    <property type="entry name" value="FADPNR"/>
</dbReference>
<comment type="caution">
    <text evidence="7">The sequence shown here is derived from an EMBL/GenBank/DDBJ whole genome shotgun (WGS) entry which is preliminary data.</text>
</comment>
<dbReference type="Proteomes" id="UP001199469">
    <property type="component" value="Unassembled WGS sequence"/>
</dbReference>
<dbReference type="PROSITE" id="PS50975">
    <property type="entry name" value="ATP_GRASP"/>
    <property type="match status" value="1"/>
</dbReference>
<keyword evidence="1" id="KW-0285">Flavoprotein</keyword>
<gene>
    <name evidence="7" type="ORF">LQ327_21410</name>
</gene>
<dbReference type="InterPro" id="IPR050097">
    <property type="entry name" value="Ferredoxin-NADP_redctase_2"/>
</dbReference>
<dbReference type="Pfam" id="PF07992">
    <property type="entry name" value="Pyr_redox_2"/>
    <property type="match status" value="1"/>
</dbReference>
<keyword evidence="4" id="KW-0547">Nucleotide-binding</keyword>